<gene>
    <name evidence="2" type="ORF">BSTOLATCC_MIC54058</name>
</gene>
<dbReference type="SUPFAM" id="SSF54427">
    <property type="entry name" value="NTF2-like"/>
    <property type="match status" value="1"/>
</dbReference>
<dbReference type="Gene3D" id="3.10.450.240">
    <property type="match status" value="1"/>
</dbReference>
<accession>A0AAU9K4R2</accession>
<dbReference type="InterPro" id="IPR032710">
    <property type="entry name" value="NTF2-like_dom_sf"/>
</dbReference>
<protein>
    <recommendedName>
        <fullName evidence="4">Mitochondrial import inner membrane translocase subunit TIM44</fullName>
    </recommendedName>
</protein>
<reference evidence="2" key="1">
    <citation type="submission" date="2021-09" db="EMBL/GenBank/DDBJ databases">
        <authorList>
            <consortium name="AG Swart"/>
            <person name="Singh M."/>
            <person name="Singh A."/>
            <person name="Seah K."/>
            <person name="Emmerich C."/>
        </authorList>
    </citation>
    <scope>NUCLEOTIDE SEQUENCE</scope>
    <source>
        <strain evidence="2">ATCC30299</strain>
    </source>
</reference>
<organism evidence="2 3">
    <name type="scientific">Blepharisma stoltei</name>
    <dbReference type="NCBI Taxonomy" id="1481888"/>
    <lineage>
        <taxon>Eukaryota</taxon>
        <taxon>Sar</taxon>
        <taxon>Alveolata</taxon>
        <taxon>Ciliophora</taxon>
        <taxon>Postciliodesmatophora</taxon>
        <taxon>Heterotrichea</taxon>
        <taxon>Heterotrichida</taxon>
        <taxon>Blepharismidae</taxon>
        <taxon>Blepharisma</taxon>
    </lineage>
</organism>
<evidence type="ECO:0000313" key="3">
    <source>
        <dbReference type="Proteomes" id="UP001162131"/>
    </source>
</evidence>
<dbReference type="Proteomes" id="UP001162131">
    <property type="component" value="Unassembled WGS sequence"/>
</dbReference>
<evidence type="ECO:0000313" key="2">
    <source>
        <dbReference type="EMBL" id="CAG9332004.1"/>
    </source>
</evidence>
<keyword evidence="3" id="KW-1185">Reference proteome</keyword>
<evidence type="ECO:0000256" key="1">
    <source>
        <dbReference type="SAM" id="MobiDB-lite"/>
    </source>
</evidence>
<feature type="compositionally biased region" description="Polar residues" evidence="1">
    <location>
        <begin position="133"/>
        <end position="146"/>
    </location>
</feature>
<sequence length="478" mass="55505">MIRRLTFLRTQRCELLRFFSSSKDTESLKKQFVKLAEEMNLNIATDTKSNDEIKMKDQIKMTEDLKAQFKGIKEDLSKQTGQAKTAQERLKESFQNFSMPKFSMPDFSKWKNPIQPDKISEIQPEKEEAKPNENLSQSTQEASGSENIKKDEEIPKPAKTPYYEKYPKLKFLHITTSYIKDAIKETFPDQEYKINLMKENARIQKEKEEELKKWLEEHPGDENIPEWKKGALSVAQKKRTKWEKIKDSVIGSKIGSKVSESTQTILKQDSVKKAKENIQDIKEGIQSIGLDIKDSIQMSDSRLVQSGRELLSQAAVESAQAKAVKVFRAYDPDFDIYQLENDLEHIVVDFYQQFLDLNKEYVQKITEGPAREFLMKILANKSEGLDYKQEVYEVTRPVFLGVNLEEKQNPRLSFSCTVKYSGGNNSQDKEARISRVKSHKVNYFFMISRHPEPDFETYGHPWQFLVFQPSDDQLRLGG</sequence>
<evidence type="ECO:0008006" key="4">
    <source>
        <dbReference type="Google" id="ProtNLM"/>
    </source>
</evidence>
<dbReference type="EMBL" id="CAJZBQ010000053">
    <property type="protein sequence ID" value="CAG9332004.1"/>
    <property type="molecule type" value="Genomic_DNA"/>
</dbReference>
<feature type="region of interest" description="Disordered" evidence="1">
    <location>
        <begin position="123"/>
        <end position="156"/>
    </location>
</feature>
<proteinExistence type="predicted"/>
<name>A0AAU9K4R2_9CILI</name>
<comment type="caution">
    <text evidence="2">The sequence shown here is derived from an EMBL/GenBank/DDBJ whole genome shotgun (WGS) entry which is preliminary data.</text>
</comment>
<dbReference type="AlphaFoldDB" id="A0AAU9K4R2"/>
<feature type="compositionally biased region" description="Basic and acidic residues" evidence="1">
    <location>
        <begin position="147"/>
        <end position="156"/>
    </location>
</feature>